<comment type="catalytic activity">
    <reaction evidence="1">
        <text>ATP + protein L-histidine = ADP + protein N-phospho-L-histidine.</text>
        <dbReference type="EC" id="2.7.13.3"/>
    </reaction>
</comment>
<dbReference type="CDD" id="cd00082">
    <property type="entry name" value="HisKA"/>
    <property type="match status" value="1"/>
</dbReference>
<dbReference type="InterPro" id="IPR011006">
    <property type="entry name" value="CheY-like_superfamily"/>
</dbReference>
<feature type="coiled-coil region" evidence="5">
    <location>
        <begin position="233"/>
        <end position="267"/>
    </location>
</feature>
<dbReference type="SUPFAM" id="SSF52172">
    <property type="entry name" value="CheY-like"/>
    <property type="match status" value="1"/>
</dbReference>
<dbReference type="Pfam" id="PF02518">
    <property type="entry name" value="HATPase_c"/>
    <property type="match status" value="1"/>
</dbReference>
<evidence type="ECO:0000256" key="5">
    <source>
        <dbReference type="SAM" id="Coils"/>
    </source>
</evidence>
<keyword evidence="6" id="KW-1133">Transmembrane helix</keyword>
<dbReference type="InterPro" id="IPR001789">
    <property type="entry name" value="Sig_transdc_resp-reg_receiver"/>
</dbReference>
<dbReference type="EMBL" id="BAABBF010000002">
    <property type="protein sequence ID" value="GAA3703147.1"/>
    <property type="molecule type" value="Genomic_DNA"/>
</dbReference>
<dbReference type="PANTHER" id="PTHR43065:SF42">
    <property type="entry name" value="TWO-COMPONENT SENSOR PPRA"/>
    <property type="match status" value="1"/>
</dbReference>
<keyword evidence="5" id="KW-0175">Coiled coil</keyword>
<dbReference type="SUPFAM" id="SSF55874">
    <property type="entry name" value="ATPase domain of HSP90 chaperone/DNA topoisomerase II/histidine kinase"/>
    <property type="match status" value="1"/>
</dbReference>
<dbReference type="Pfam" id="PF05227">
    <property type="entry name" value="CHASE3"/>
    <property type="match status" value="1"/>
</dbReference>
<dbReference type="PANTHER" id="PTHR43065">
    <property type="entry name" value="SENSOR HISTIDINE KINASE"/>
    <property type="match status" value="1"/>
</dbReference>
<feature type="modified residue" description="4-aspartylphosphate" evidence="4">
    <location>
        <position position="570"/>
    </location>
</feature>
<dbReference type="SMART" id="SM00448">
    <property type="entry name" value="REC"/>
    <property type="match status" value="1"/>
</dbReference>
<feature type="domain" description="Response regulatory" evidence="8">
    <location>
        <begin position="520"/>
        <end position="632"/>
    </location>
</feature>
<protein>
    <recommendedName>
        <fullName evidence="2">histidine kinase</fullName>
        <ecNumber evidence="2">2.7.13.3</ecNumber>
    </recommendedName>
</protein>
<name>A0ABP7DFX9_9SPHN</name>
<dbReference type="InterPro" id="IPR004358">
    <property type="entry name" value="Sig_transdc_His_kin-like_C"/>
</dbReference>
<evidence type="ECO:0000256" key="4">
    <source>
        <dbReference type="PROSITE-ProRule" id="PRU00169"/>
    </source>
</evidence>
<evidence type="ECO:0000259" key="7">
    <source>
        <dbReference type="PROSITE" id="PS50109"/>
    </source>
</evidence>
<dbReference type="InterPro" id="IPR003661">
    <property type="entry name" value="HisK_dim/P_dom"/>
</dbReference>
<evidence type="ECO:0000256" key="3">
    <source>
        <dbReference type="ARBA" id="ARBA00022553"/>
    </source>
</evidence>
<dbReference type="RefSeq" id="WP_344692374.1">
    <property type="nucleotide sequence ID" value="NZ_BAABBF010000002.1"/>
</dbReference>
<evidence type="ECO:0000256" key="1">
    <source>
        <dbReference type="ARBA" id="ARBA00000085"/>
    </source>
</evidence>
<sequence>MEYDGERDAPAGAAWWRTVTVIVLALAAAIVLVGLIVTLGGANRERDRALTLQRHSYDVMILARTLSATIARSEASLGRYVISSDRSQGQLYFEGWTLAGSQIDRLHQLTIDNADQDPAIDRLRAAYQARGEELSITALSTRYGKNKQALARFNLLRNAASLVAIDRELDGIMVRERRLLEDRVSRATDSVERSSRIAGVLAVFGVLLVLGAVMLGWMSMTAVEERIRARADADAARERAEALAAAVTDATAELRVQEAKLRQVQKMEAVGQLTGGIAHDFNNMLAVVLGGLELARRHVDGGRAGLLRHLDSAMDGANRAAALTRRLLVFSREEALKPEPIAIGALIADMSDLLDRTLGDGITIEVHHAAADWLVRADRVQLENVLLNLCVNARDALDGRGTIRIGTAARTLGEGELMHGAAGDHISLSVADDGCGMAPEVAERAFEPFFTTKESGKGTGLGLSQIFAFVRQQDGDIVIDTAPGRGTTVTLYLPRDRSSDIAATHDEAPALPDRQRDGLDILVVEDDPRVLAATVDALVELGHRVVPCNDPLAAPTLLDAHPDIDLLLSDVLMPNQTGPEMVAGLRHRHPHVAVLFVTGFAGEAGAVDLAGHFVLRKPFTLARLEQALAEATHGQRRPPEGIAA</sequence>
<keyword evidence="6" id="KW-0812">Transmembrane</keyword>
<comment type="caution">
    <text evidence="9">The sequence shown here is derived from an EMBL/GenBank/DDBJ whole genome shotgun (WGS) entry which is preliminary data.</text>
</comment>
<organism evidence="9 10">
    <name type="scientific">Sphingomonas cynarae</name>
    <dbReference type="NCBI Taxonomy" id="930197"/>
    <lineage>
        <taxon>Bacteria</taxon>
        <taxon>Pseudomonadati</taxon>
        <taxon>Pseudomonadota</taxon>
        <taxon>Alphaproteobacteria</taxon>
        <taxon>Sphingomonadales</taxon>
        <taxon>Sphingomonadaceae</taxon>
        <taxon>Sphingomonas</taxon>
    </lineage>
</organism>
<dbReference type="SMART" id="SM00388">
    <property type="entry name" value="HisKA"/>
    <property type="match status" value="1"/>
</dbReference>
<dbReference type="Pfam" id="PF00072">
    <property type="entry name" value="Response_reg"/>
    <property type="match status" value="1"/>
</dbReference>
<feature type="transmembrane region" description="Helical" evidence="6">
    <location>
        <begin position="197"/>
        <end position="218"/>
    </location>
</feature>
<evidence type="ECO:0000256" key="2">
    <source>
        <dbReference type="ARBA" id="ARBA00012438"/>
    </source>
</evidence>
<dbReference type="PROSITE" id="PS50109">
    <property type="entry name" value="HIS_KIN"/>
    <property type="match status" value="1"/>
</dbReference>
<keyword evidence="3 4" id="KW-0597">Phosphoprotein</keyword>
<dbReference type="Proteomes" id="UP001500523">
    <property type="component" value="Unassembled WGS sequence"/>
</dbReference>
<proteinExistence type="predicted"/>
<dbReference type="InterPro" id="IPR036097">
    <property type="entry name" value="HisK_dim/P_sf"/>
</dbReference>
<dbReference type="SMART" id="SM00387">
    <property type="entry name" value="HATPase_c"/>
    <property type="match status" value="1"/>
</dbReference>
<dbReference type="Gene3D" id="1.10.287.130">
    <property type="match status" value="1"/>
</dbReference>
<evidence type="ECO:0000313" key="10">
    <source>
        <dbReference type="Proteomes" id="UP001500523"/>
    </source>
</evidence>
<feature type="transmembrane region" description="Helical" evidence="6">
    <location>
        <begin position="15"/>
        <end position="39"/>
    </location>
</feature>
<evidence type="ECO:0000256" key="6">
    <source>
        <dbReference type="SAM" id="Phobius"/>
    </source>
</evidence>
<dbReference type="SUPFAM" id="SSF47384">
    <property type="entry name" value="Homodimeric domain of signal transducing histidine kinase"/>
    <property type="match status" value="1"/>
</dbReference>
<dbReference type="PROSITE" id="PS50110">
    <property type="entry name" value="RESPONSE_REGULATORY"/>
    <property type="match status" value="1"/>
</dbReference>
<dbReference type="InterPro" id="IPR036890">
    <property type="entry name" value="HATPase_C_sf"/>
</dbReference>
<dbReference type="InterPro" id="IPR005467">
    <property type="entry name" value="His_kinase_dom"/>
</dbReference>
<evidence type="ECO:0000313" key="9">
    <source>
        <dbReference type="EMBL" id="GAA3703147.1"/>
    </source>
</evidence>
<dbReference type="EC" id="2.7.13.3" evidence="2"/>
<keyword evidence="6" id="KW-0472">Membrane</keyword>
<keyword evidence="10" id="KW-1185">Reference proteome</keyword>
<dbReference type="InterPro" id="IPR007891">
    <property type="entry name" value="CHASE3"/>
</dbReference>
<dbReference type="PRINTS" id="PR00344">
    <property type="entry name" value="BCTRLSENSOR"/>
</dbReference>
<feature type="domain" description="Histidine kinase" evidence="7">
    <location>
        <begin position="276"/>
        <end position="497"/>
    </location>
</feature>
<dbReference type="Gene3D" id="3.40.50.2300">
    <property type="match status" value="1"/>
</dbReference>
<gene>
    <name evidence="9" type="ORF">GCM10022268_11040</name>
</gene>
<evidence type="ECO:0000259" key="8">
    <source>
        <dbReference type="PROSITE" id="PS50110"/>
    </source>
</evidence>
<dbReference type="InterPro" id="IPR003594">
    <property type="entry name" value="HATPase_dom"/>
</dbReference>
<accession>A0ABP7DFX9</accession>
<reference evidence="10" key="1">
    <citation type="journal article" date="2019" name="Int. J. Syst. Evol. Microbiol.">
        <title>The Global Catalogue of Microorganisms (GCM) 10K type strain sequencing project: providing services to taxonomists for standard genome sequencing and annotation.</title>
        <authorList>
            <consortium name="The Broad Institute Genomics Platform"/>
            <consortium name="The Broad Institute Genome Sequencing Center for Infectious Disease"/>
            <person name="Wu L."/>
            <person name="Ma J."/>
        </authorList>
    </citation>
    <scope>NUCLEOTIDE SEQUENCE [LARGE SCALE GENOMIC DNA]</scope>
    <source>
        <strain evidence="10">JCM 17498</strain>
    </source>
</reference>
<dbReference type="Gene3D" id="3.30.565.10">
    <property type="entry name" value="Histidine kinase-like ATPase, C-terminal domain"/>
    <property type="match status" value="1"/>
</dbReference>